<dbReference type="KEGG" id="dsa:Desal_3675"/>
<evidence type="ECO:0000256" key="1">
    <source>
        <dbReference type="SAM" id="Phobius"/>
    </source>
</evidence>
<gene>
    <name evidence="2" type="ordered locus">Desal_3675</name>
</gene>
<dbReference type="Pfam" id="PF05359">
    <property type="entry name" value="DUF748"/>
    <property type="match status" value="3"/>
</dbReference>
<dbReference type="InterPro" id="IPR052894">
    <property type="entry name" value="AsmA-related"/>
</dbReference>
<evidence type="ECO:0008006" key="4">
    <source>
        <dbReference type="Google" id="ProtNLM"/>
    </source>
</evidence>
<dbReference type="PANTHER" id="PTHR30441">
    <property type="entry name" value="DUF748 DOMAIN-CONTAINING PROTEIN"/>
    <property type="match status" value="1"/>
</dbReference>
<organism evidence="2 3">
    <name type="scientific">Maridesulfovibrio salexigens (strain ATCC 14822 / DSM 2638 / NCIMB 8403 / VKM B-1763)</name>
    <name type="common">Desulfovibrio salexigens</name>
    <dbReference type="NCBI Taxonomy" id="526222"/>
    <lineage>
        <taxon>Bacteria</taxon>
        <taxon>Pseudomonadati</taxon>
        <taxon>Thermodesulfobacteriota</taxon>
        <taxon>Desulfovibrionia</taxon>
        <taxon>Desulfovibrionales</taxon>
        <taxon>Desulfovibrionaceae</taxon>
        <taxon>Maridesulfovibrio</taxon>
    </lineage>
</organism>
<dbReference type="AlphaFoldDB" id="C6BU12"/>
<dbReference type="eggNOG" id="COG2911">
    <property type="taxonomic scope" value="Bacteria"/>
</dbReference>
<dbReference type="RefSeq" id="WP_015853537.1">
    <property type="nucleotide sequence ID" value="NC_012881.1"/>
</dbReference>
<dbReference type="OrthoDB" id="9757969at2"/>
<protein>
    <recommendedName>
        <fullName evidence="4">AsmA family protein</fullName>
    </recommendedName>
</protein>
<reference evidence="2 3" key="1">
    <citation type="submission" date="2009-06" db="EMBL/GenBank/DDBJ databases">
        <title>Complete sequence of Desulfovibrio salexigens DSM 2638.</title>
        <authorList>
            <consortium name="US DOE Joint Genome Institute"/>
            <person name="Lucas S."/>
            <person name="Copeland A."/>
            <person name="Lapidus A."/>
            <person name="Glavina del Rio T."/>
            <person name="Tice H."/>
            <person name="Bruce D."/>
            <person name="Goodwin L."/>
            <person name="Pitluck S."/>
            <person name="Munk A.C."/>
            <person name="Brettin T."/>
            <person name="Detter J.C."/>
            <person name="Han C."/>
            <person name="Tapia R."/>
            <person name="Larimer F."/>
            <person name="Land M."/>
            <person name="Hauser L."/>
            <person name="Kyrpides N."/>
            <person name="Anderson I."/>
            <person name="Wall J.D."/>
            <person name="Arkin A.P."/>
            <person name="Dehal P."/>
            <person name="Chivian D."/>
            <person name="Giles B."/>
            <person name="Hazen T.C."/>
        </authorList>
    </citation>
    <scope>NUCLEOTIDE SEQUENCE [LARGE SCALE GENOMIC DNA]</scope>
    <source>
        <strain evidence="3">ATCC 14822 / DSM 2638 / NCIMB 8403 / VKM B-1763</strain>
    </source>
</reference>
<dbReference type="GO" id="GO:0005886">
    <property type="term" value="C:plasma membrane"/>
    <property type="evidence" value="ECO:0007669"/>
    <property type="project" value="TreeGrafter"/>
</dbReference>
<dbReference type="PANTHER" id="PTHR30441:SF8">
    <property type="entry name" value="DUF748 DOMAIN-CONTAINING PROTEIN"/>
    <property type="match status" value="1"/>
</dbReference>
<keyword evidence="1" id="KW-1133">Transmembrane helix</keyword>
<evidence type="ECO:0000313" key="2">
    <source>
        <dbReference type="EMBL" id="ACS81721.1"/>
    </source>
</evidence>
<keyword evidence="1" id="KW-0812">Transmembrane</keyword>
<proteinExistence type="predicted"/>
<dbReference type="Proteomes" id="UP000002601">
    <property type="component" value="Chromosome"/>
</dbReference>
<dbReference type="InterPro" id="IPR008023">
    <property type="entry name" value="DUF748"/>
</dbReference>
<keyword evidence="3" id="KW-1185">Reference proteome</keyword>
<dbReference type="EMBL" id="CP001649">
    <property type="protein sequence ID" value="ACS81721.1"/>
    <property type="molecule type" value="Genomic_DNA"/>
</dbReference>
<sequence>MLKKIRTHWNRLNRPGKVGLIVAGLLIFYTIIGFLLIPFTIKKVALSKLPAVLNRDVRIEQVDLNPYTLQLTVHGFEIGKKEGEGNLFSFKTFDLNLDSFSLFRLSLILDEIKIVDPQIDLAVFRGGSSVSDLIPEGDVEEQPEEANTDEKELFPFIVRDLVVSNGTCRVYDKVRDVRHEISSLDLFVPFTSSLLRDNEKQVQPSLDMIINGTPFALKGHTLPFNQSLKTQFDFSLKDAQLAEYWPYLPIYETTELKSGSLSSDLVLSFERGDTILPRVQISGKANITNFDLAARKGPSLLKFKDLDVELEEVRILQRILKISSVNLSDPYLKVGLKEDGSPDLLDYLAPSIEAGEKSKETEGGSKEESGPAVAALVRDFRLDNGQVDFTDNAFGKGFNKKIGPIMVHAGNVSTAENAAGSWDFRIGSNATEVISGQGGLSVIPLSVNGSIAVEDLDIPDYHVYLDDPLPLDVAGGKVGLGSDFQLGLRNETSVRLKNIRVNVDGLDLQPKGGGKTLIGLGGFAMNNGTVDLQEKSVFIDSIDLNKLLIRLMRDKKGIDLIKQIEQHQKNAKNVGVPVKQQEEGADSADAEGETWKVALNRFQLSESGVELTDRAATKKTVTSISDIKIGVNGLTFPEEKPLKLNLSALINKRGSIKIDGQAGPQSLKGKGSVQLRKLRLRDFNGYLPPQMQMNIARGHVDVRGNWDFSAANEPVAGYTGKVQLKDLLIRDNQGNKQFFHLEDLAVREIDFRSAPLKVKVGSIAVLAPKANLEREQDGTFNIARMLTGKRAEPVDEEALEEQAELAAEKAAVATKEGSPPVDGVAELKEPTAEEKQENVVAIDEIFMSNGTVSFKDYTVSPAFELDISKMRSAVRGLELPHGERTDISFNATLDRQSPLVAEGYLQPTVEGADTDINVSVANLDMTQLSPYTEKFIAYPVSTGMLSSDVCVKLRGKFIAVNNVFDIYQFEVGKKVDNPDAPNIPIGLGLALLRDSSGNIRLDIPVEGDLSDPQFKLGKVIARAIVNLLVKAVTSPFALIGALVGGGEDMDVMAFEAGKVGFKEGEQSKMESVAKAMQDRPGLKLEVSGFTAPEDIPAMEEAEFRRQVAMPKFLELEGDENAPKSVDDVVITEEEYPEYLEAAYKDATFERPTNFLGIVVAQPVPDMEKALRDHIKVTDTQLADLARRRSELVRTFLVEQSGIAPERVFLKGMSATGKGTGPRVELGLQ</sequence>
<accession>C6BU12</accession>
<keyword evidence="1" id="KW-0472">Membrane</keyword>
<evidence type="ECO:0000313" key="3">
    <source>
        <dbReference type="Proteomes" id="UP000002601"/>
    </source>
</evidence>
<dbReference type="GO" id="GO:0090313">
    <property type="term" value="P:regulation of protein targeting to membrane"/>
    <property type="evidence" value="ECO:0007669"/>
    <property type="project" value="TreeGrafter"/>
</dbReference>
<name>C6BU12_MARSD</name>
<dbReference type="Gene3D" id="3.30.1330.60">
    <property type="entry name" value="OmpA-like domain"/>
    <property type="match status" value="1"/>
</dbReference>
<dbReference type="HOGENOM" id="CLU_005680_1_0_7"/>
<feature type="transmembrane region" description="Helical" evidence="1">
    <location>
        <begin position="20"/>
        <end position="41"/>
    </location>
</feature>
<dbReference type="STRING" id="526222.Desal_3675"/>
<dbReference type="InterPro" id="IPR036737">
    <property type="entry name" value="OmpA-like_sf"/>
</dbReference>